<feature type="non-terminal residue" evidence="13">
    <location>
        <position position="1"/>
    </location>
</feature>
<dbReference type="AlphaFoldDB" id="A0A9D3A0M1"/>
<evidence type="ECO:0000313" key="14">
    <source>
        <dbReference type="Proteomes" id="UP000786989"/>
    </source>
</evidence>
<evidence type="ECO:0000256" key="10">
    <source>
        <dbReference type="ARBA" id="ARBA00032598"/>
    </source>
</evidence>
<name>A0A9D3A0M1_9ACTN</name>
<evidence type="ECO:0000256" key="9">
    <source>
        <dbReference type="ARBA" id="ARBA00032492"/>
    </source>
</evidence>
<sequence length="158" mass="17697">KDPRAFGVVEFDEHRRVVGIEEKPEHPKSNFAVPGLYFYDGDVCDIAANVKPSARGELEITSVNDAYLREGHLSVELMGRGMAWLDTGTPEGMLKAAEYVEAVQSRQGYYIACLEEIAYRRGFIDAKQLRMLGEDLKKTEYGKYLISVAEEGLSRSLS</sequence>
<feature type="domain" description="Nucleotidyl transferase" evidence="12">
    <location>
        <begin position="2"/>
        <end position="101"/>
    </location>
</feature>
<dbReference type="GO" id="GO:0046872">
    <property type="term" value="F:metal ion binding"/>
    <property type="evidence" value="ECO:0007669"/>
    <property type="project" value="UniProtKB-KW"/>
</dbReference>
<keyword evidence="7" id="KW-0479">Metal-binding</keyword>
<evidence type="ECO:0000256" key="1">
    <source>
        <dbReference type="ARBA" id="ARBA00001946"/>
    </source>
</evidence>
<dbReference type="GO" id="GO:0008879">
    <property type="term" value="F:glucose-1-phosphate thymidylyltransferase activity"/>
    <property type="evidence" value="ECO:0007669"/>
    <property type="project" value="UniProtKB-EC"/>
</dbReference>
<comment type="catalytic activity">
    <reaction evidence="11">
        <text>dTTP + alpha-D-glucose 1-phosphate + H(+) = dTDP-alpha-D-glucose + diphosphate</text>
        <dbReference type="Rhea" id="RHEA:15225"/>
        <dbReference type="ChEBI" id="CHEBI:15378"/>
        <dbReference type="ChEBI" id="CHEBI:33019"/>
        <dbReference type="ChEBI" id="CHEBI:37568"/>
        <dbReference type="ChEBI" id="CHEBI:57477"/>
        <dbReference type="ChEBI" id="CHEBI:58601"/>
        <dbReference type="EC" id="2.7.7.24"/>
    </reaction>
</comment>
<evidence type="ECO:0000256" key="2">
    <source>
        <dbReference type="ARBA" id="ARBA00010480"/>
    </source>
</evidence>
<comment type="caution">
    <text evidence="13">The sequence shown here is derived from an EMBL/GenBank/DDBJ whole genome shotgun (WGS) entry which is preliminary data.</text>
</comment>
<dbReference type="InterPro" id="IPR029044">
    <property type="entry name" value="Nucleotide-diphossugar_trans"/>
</dbReference>
<dbReference type="InterPro" id="IPR005907">
    <property type="entry name" value="G1P_thy_trans_s"/>
</dbReference>
<evidence type="ECO:0000256" key="8">
    <source>
        <dbReference type="ARBA" id="ARBA00022842"/>
    </source>
</evidence>
<dbReference type="InterPro" id="IPR005835">
    <property type="entry name" value="NTP_transferase_dom"/>
</dbReference>
<evidence type="ECO:0000313" key="13">
    <source>
        <dbReference type="EMBL" id="HJF64801.1"/>
    </source>
</evidence>
<dbReference type="Proteomes" id="UP000786989">
    <property type="component" value="Unassembled WGS sequence"/>
</dbReference>
<evidence type="ECO:0000256" key="7">
    <source>
        <dbReference type="ARBA" id="ARBA00022723"/>
    </source>
</evidence>
<proteinExistence type="inferred from homology"/>
<keyword evidence="5" id="KW-0808">Transferase</keyword>
<dbReference type="SUPFAM" id="SSF53448">
    <property type="entry name" value="Nucleotide-diphospho-sugar transferases"/>
    <property type="match status" value="1"/>
</dbReference>
<reference evidence="13" key="2">
    <citation type="submission" date="2021-09" db="EMBL/GenBank/DDBJ databases">
        <authorList>
            <person name="Gilroy R."/>
        </authorList>
    </citation>
    <scope>NUCLEOTIDE SEQUENCE</scope>
    <source>
        <strain evidence="13">ChiGjej6B6-11269</strain>
    </source>
</reference>
<dbReference type="EC" id="2.7.7.24" evidence="3"/>
<evidence type="ECO:0000256" key="6">
    <source>
        <dbReference type="ARBA" id="ARBA00022695"/>
    </source>
</evidence>
<keyword evidence="8" id="KW-0460">Magnesium</keyword>
<keyword evidence="6" id="KW-0548">Nucleotidyltransferase</keyword>
<organism evidence="13 14">
    <name type="scientific">Slackia equolifaciens</name>
    <dbReference type="NCBI Taxonomy" id="498718"/>
    <lineage>
        <taxon>Bacteria</taxon>
        <taxon>Bacillati</taxon>
        <taxon>Actinomycetota</taxon>
        <taxon>Coriobacteriia</taxon>
        <taxon>Eggerthellales</taxon>
        <taxon>Eggerthellaceae</taxon>
        <taxon>Slackia</taxon>
    </lineage>
</organism>
<dbReference type="Pfam" id="PF00483">
    <property type="entry name" value="NTP_transferase"/>
    <property type="match status" value="1"/>
</dbReference>
<evidence type="ECO:0000256" key="3">
    <source>
        <dbReference type="ARBA" id="ARBA00012461"/>
    </source>
</evidence>
<evidence type="ECO:0000259" key="12">
    <source>
        <dbReference type="Pfam" id="PF00483"/>
    </source>
</evidence>
<dbReference type="Gene3D" id="3.90.550.10">
    <property type="entry name" value="Spore Coat Polysaccharide Biosynthesis Protein SpsA, Chain A"/>
    <property type="match status" value="1"/>
</dbReference>
<gene>
    <name evidence="13" type="ORF">K8U77_01615</name>
</gene>
<evidence type="ECO:0000256" key="4">
    <source>
        <dbReference type="ARBA" id="ARBA00017654"/>
    </source>
</evidence>
<comment type="similarity">
    <text evidence="2">Belongs to the glucose-1-phosphate thymidylyltransferase family.</text>
</comment>
<dbReference type="PANTHER" id="PTHR43532">
    <property type="entry name" value="GLUCOSE-1-PHOSPHATE THYMIDYLYLTRANSFERASE"/>
    <property type="match status" value="1"/>
</dbReference>
<evidence type="ECO:0000256" key="5">
    <source>
        <dbReference type="ARBA" id="ARBA00022679"/>
    </source>
</evidence>
<dbReference type="EMBL" id="DYWI01000025">
    <property type="protein sequence ID" value="HJF64801.1"/>
    <property type="molecule type" value="Genomic_DNA"/>
</dbReference>
<dbReference type="PANTHER" id="PTHR43532:SF1">
    <property type="entry name" value="GLUCOSE-1-PHOSPHATE THYMIDYLYLTRANSFERASE 1"/>
    <property type="match status" value="1"/>
</dbReference>
<protein>
    <recommendedName>
        <fullName evidence="4">Glucose-1-phosphate thymidylyltransferase</fullName>
        <ecNumber evidence="3">2.7.7.24</ecNumber>
    </recommendedName>
    <alternativeName>
        <fullName evidence="10">dTDP-glucose pyrophosphorylase</fullName>
    </alternativeName>
    <alternativeName>
        <fullName evidence="9">dTDP-glucose synthase</fullName>
    </alternativeName>
</protein>
<reference evidence="13" key="1">
    <citation type="journal article" date="2021" name="PeerJ">
        <title>Extensive microbial diversity within the chicken gut microbiome revealed by metagenomics and culture.</title>
        <authorList>
            <person name="Gilroy R."/>
            <person name="Ravi A."/>
            <person name="Getino M."/>
            <person name="Pursley I."/>
            <person name="Horton D.L."/>
            <person name="Alikhan N.F."/>
            <person name="Baker D."/>
            <person name="Gharbi K."/>
            <person name="Hall N."/>
            <person name="Watson M."/>
            <person name="Adriaenssens E.M."/>
            <person name="Foster-Nyarko E."/>
            <person name="Jarju S."/>
            <person name="Secka A."/>
            <person name="Antonio M."/>
            <person name="Oren A."/>
            <person name="Chaudhuri R.R."/>
            <person name="La Ragione R."/>
            <person name="Hildebrand F."/>
            <person name="Pallen M.J."/>
        </authorList>
    </citation>
    <scope>NUCLEOTIDE SEQUENCE</scope>
    <source>
        <strain evidence="13">ChiGjej6B6-11269</strain>
    </source>
</reference>
<evidence type="ECO:0000256" key="11">
    <source>
        <dbReference type="ARBA" id="ARBA00049336"/>
    </source>
</evidence>
<accession>A0A9D3A0M1</accession>
<comment type="cofactor">
    <cofactor evidence="1">
        <name>Mg(2+)</name>
        <dbReference type="ChEBI" id="CHEBI:18420"/>
    </cofactor>
</comment>